<evidence type="ECO:0000259" key="8">
    <source>
        <dbReference type="PROSITE" id="PS50878"/>
    </source>
</evidence>
<protein>
    <recommendedName>
        <fullName evidence="12">Reverse transcriptase</fullName>
    </recommendedName>
</protein>
<dbReference type="Gene3D" id="2.40.50.40">
    <property type="match status" value="1"/>
</dbReference>
<dbReference type="CDD" id="cd00024">
    <property type="entry name" value="CD_CSD"/>
    <property type="match status" value="1"/>
</dbReference>
<reference evidence="10 11" key="1">
    <citation type="submission" date="2018-09" db="EMBL/GenBank/DDBJ databases">
        <title>Genomic investigation of the strawberry pathogen Phytophthora fragariae indicates pathogenicity is determined by transcriptional variation in three key races.</title>
        <authorList>
            <person name="Adams T.M."/>
            <person name="Armitage A.D."/>
            <person name="Sobczyk M.K."/>
            <person name="Bates H.J."/>
            <person name="Dunwell J.M."/>
            <person name="Nellist C.F."/>
            <person name="Harrison R.J."/>
        </authorList>
    </citation>
    <scope>NUCLEOTIDE SEQUENCE [LARGE SCALE GENOMIC DNA]</scope>
    <source>
        <strain evidence="10 11">SCRP324</strain>
    </source>
</reference>
<dbReference type="GO" id="GO:0004519">
    <property type="term" value="F:endonuclease activity"/>
    <property type="evidence" value="ECO:0007669"/>
    <property type="project" value="UniProtKB-KW"/>
</dbReference>
<evidence type="ECO:0000256" key="2">
    <source>
        <dbReference type="ARBA" id="ARBA00022695"/>
    </source>
</evidence>
<evidence type="ECO:0000256" key="1">
    <source>
        <dbReference type="ARBA" id="ARBA00022679"/>
    </source>
</evidence>
<dbReference type="Pfam" id="PF17921">
    <property type="entry name" value="Integrase_H2C2"/>
    <property type="match status" value="1"/>
</dbReference>
<dbReference type="GO" id="GO:0016787">
    <property type="term" value="F:hydrolase activity"/>
    <property type="evidence" value="ECO:0007669"/>
    <property type="project" value="UniProtKB-KW"/>
</dbReference>
<dbReference type="Gene3D" id="3.30.420.10">
    <property type="entry name" value="Ribonuclease H-like superfamily/Ribonuclease H"/>
    <property type="match status" value="1"/>
</dbReference>
<dbReference type="AlphaFoldDB" id="A0A6A3J5U5"/>
<dbReference type="SUPFAM" id="SSF53098">
    <property type="entry name" value="Ribonuclease H-like"/>
    <property type="match status" value="1"/>
</dbReference>
<keyword evidence="2" id="KW-0548">Nucleotidyltransferase</keyword>
<evidence type="ECO:0000259" key="7">
    <source>
        <dbReference type="PROSITE" id="PS50013"/>
    </source>
</evidence>
<dbReference type="InterPro" id="IPR001584">
    <property type="entry name" value="Integrase_cat-core"/>
</dbReference>
<dbReference type="EMBL" id="QXFU01002089">
    <property type="protein sequence ID" value="KAE8990619.1"/>
    <property type="molecule type" value="Genomic_DNA"/>
</dbReference>
<dbReference type="InterPro" id="IPR041373">
    <property type="entry name" value="RT_RNaseH"/>
</dbReference>
<dbReference type="PROSITE" id="PS50013">
    <property type="entry name" value="CHROMO_2"/>
    <property type="match status" value="1"/>
</dbReference>
<dbReference type="InterPro" id="IPR000953">
    <property type="entry name" value="Chromo/chromo_shadow_dom"/>
</dbReference>
<keyword evidence="6" id="KW-0695">RNA-directed DNA polymerase</keyword>
<dbReference type="InterPro" id="IPR023780">
    <property type="entry name" value="Chromo_domain"/>
</dbReference>
<evidence type="ECO:0000313" key="10">
    <source>
        <dbReference type="EMBL" id="KAE8990619.1"/>
    </source>
</evidence>
<dbReference type="SUPFAM" id="SSF56672">
    <property type="entry name" value="DNA/RNA polymerases"/>
    <property type="match status" value="1"/>
</dbReference>
<evidence type="ECO:0000256" key="4">
    <source>
        <dbReference type="ARBA" id="ARBA00022759"/>
    </source>
</evidence>
<evidence type="ECO:0000259" key="9">
    <source>
        <dbReference type="PROSITE" id="PS50994"/>
    </source>
</evidence>
<dbReference type="InterPro" id="IPR000477">
    <property type="entry name" value="RT_dom"/>
</dbReference>
<dbReference type="Pfam" id="PF00078">
    <property type="entry name" value="RVT_1"/>
    <property type="match status" value="1"/>
</dbReference>
<dbReference type="GO" id="GO:0015074">
    <property type="term" value="P:DNA integration"/>
    <property type="evidence" value="ECO:0007669"/>
    <property type="project" value="InterPro"/>
</dbReference>
<dbReference type="InterPro" id="IPR043128">
    <property type="entry name" value="Rev_trsase/Diguanyl_cyclase"/>
</dbReference>
<dbReference type="PANTHER" id="PTHR37984">
    <property type="entry name" value="PROTEIN CBG26694"/>
    <property type="match status" value="1"/>
</dbReference>
<dbReference type="SUPFAM" id="SSF54160">
    <property type="entry name" value="Chromo domain-like"/>
    <property type="match status" value="1"/>
</dbReference>
<dbReference type="InterPro" id="IPR016197">
    <property type="entry name" value="Chromo-like_dom_sf"/>
</dbReference>
<gene>
    <name evidence="10" type="ORF">PR002_g21105</name>
</gene>
<dbReference type="InterPro" id="IPR041588">
    <property type="entry name" value="Integrase_H2C2"/>
</dbReference>
<name>A0A6A3J5U5_9STRA</name>
<feature type="domain" description="Chromo" evidence="7">
    <location>
        <begin position="1025"/>
        <end position="1087"/>
    </location>
</feature>
<organism evidence="10 11">
    <name type="scientific">Phytophthora rubi</name>
    <dbReference type="NCBI Taxonomy" id="129364"/>
    <lineage>
        <taxon>Eukaryota</taxon>
        <taxon>Sar</taxon>
        <taxon>Stramenopiles</taxon>
        <taxon>Oomycota</taxon>
        <taxon>Peronosporomycetes</taxon>
        <taxon>Peronosporales</taxon>
        <taxon>Peronosporaceae</taxon>
        <taxon>Phytophthora</taxon>
    </lineage>
</organism>
<dbReference type="InterPro" id="IPR043502">
    <property type="entry name" value="DNA/RNA_pol_sf"/>
</dbReference>
<dbReference type="GO" id="GO:0003964">
    <property type="term" value="F:RNA-directed DNA polymerase activity"/>
    <property type="evidence" value="ECO:0007669"/>
    <property type="project" value="UniProtKB-KW"/>
</dbReference>
<comment type="caution">
    <text evidence="10">The sequence shown here is derived from an EMBL/GenBank/DDBJ whole genome shotgun (WGS) entry which is preliminary data.</text>
</comment>
<dbReference type="InterPro" id="IPR036397">
    <property type="entry name" value="RNaseH_sf"/>
</dbReference>
<evidence type="ECO:0000256" key="5">
    <source>
        <dbReference type="ARBA" id="ARBA00022801"/>
    </source>
</evidence>
<dbReference type="Proteomes" id="UP000435112">
    <property type="component" value="Unassembled WGS sequence"/>
</dbReference>
<dbReference type="InterPro" id="IPR012337">
    <property type="entry name" value="RNaseH-like_sf"/>
</dbReference>
<feature type="domain" description="Integrase catalytic" evidence="9">
    <location>
        <begin position="712"/>
        <end position="876"/>
    </location>
</feature>
<proteinExistence type="predicted"/>
<dbReference type="PROSITE" id="PS50878">
    <property type="entry name" value="RT_POL"/>
    <property type="match status" value="1"/>
</dbReference>
<dbReference type="Pfam" id="PF00665">
    <property type="entry name" value="rve"/>
    <property type="match status" value="1"/>
</dbReference>
<evidence type="ECO:0000256" key="3">
    <source>
        <dbReference type="ARBA" id="ARBA00022722"/>
    </source>
</evidence>
<dbReference type="GO" id="GO:0003676">
    <property type="term" value="F:nucleic acid binding"/>
    <property type="evidence" value="ECO:0007669"/>
    <property type="project" value="InterPro"/>
</dbReference>
<evidence type="ECO:0008006" key="12">
    <source>
        <dbReference type="Google" id="ProtNLM"/>
    </source>
</evidence>
<keyword evidence="3" id="KW-0540">Nuclease</keyword>
<dbReference type="PROSITE" id="PS50994">
    <property type="entry name" value="INTEGRASE"/>
    <property type="match status" value="1"/>
</dbReference>
<keyword evidence="1" id="KW-0808">Transferase</keyword>
<dbReference type="InterPro" id="IPR050951">
    <property type="entry name" value="Retrovirus_Pol_polyprotein"/>
</dbReference>
<keyword evidence="4" id="KW-0255">Endonuclease</keyword>
<dbReference type="Gene3D" id="3.30.70.270">
    <property type="match status" value="2"/>
</dbReference>
<dbReference type="Gene3D" id="3.10.10.10">
    <property type="entry name" value="HIV Type 1 Reverse Transcriptase, subunit A, domain 1"/>
    <property type="match status" value="1"/>
</dbReference>
<dbReference type="Pfam" id="PF00385">
    <property type="entry name" value="Chromo"/>
    <property type="match status" value="1"/>
</dbReference>
<accession>A0A6A3J5U5</accession>
<dbReference type="CDD" id="cd01647">
    <property type="entry name" value="RT_LTR"/>
    <property type="match status" value="1"/>
</dbReference>
<evidence type="ECO:0000256" key="6">
    <source>
        <dbReference type="ARBA" id="ARBA00022918"/>
    </source>
</evidence>
<keyword evidence="5" id="KW-0378">Hydrolase</keyword>
<dbReference type="OrthoDB" id="164320at2759"/>
<sequence>MLSDINCVVIDGEADEFLLGDQTLKSLGINVDQLLEQLAAKVDPEEDADDIAEDDIVGVTNPDDIVNCLDDMLKAAMENGFPAECAEQLDKLVRQEVNLWRTKLGADPPAKLEPLRVVLMEDAVPYRTKPRQYSAAKTKFLSEYGKQLEEFKLVFRNNQSRWACAAIPVPKKGLGEEFRCANDYRPVNKRSIAIAGAMPNLLVVIAKVKGAYYFATFDLFKGFWQLMLHPDCQEFFSFITNDTVYTPTRVPQGATDSPIHFQNQMQEVFRDMLYDNVLIWVDDIVVFARTVEEFLAVLKKFFERLRQYGLKLNAKKSCLFAREISWCGRLIDGTGVRHDPERVDALCSLPLPATAADLQRLLCAANWLRESIVDFARHAAPLQEKLEAAFAGRSRKKRYAEGLSLTWSAPEQEQFQVFLQCVARSTKLSFPSEDAVVCVTTDASDRGWSLIVSQVEHWDDGKGLTDQAHELILCKGGSFKGAQLHWSIAEKEGYPIIKAAKDLEYLLHRTNGFKLFCDHANLIQIFCPHTEIRKHVRGKLQRWALMLSDYRYEIEHVKGEDNIWAGIVSRWVHSVPTESSVKTVRTRASSAVSRLRLLCDDDFVWPTADHVMAAQQRFRRRAPIAAVPSSDGLLLVEGRVWLPTEAKDLMQRVLVVAHCGLCAHRGADVMQRQIQQHFHVKSLGKLVQDFVAACLLCKHVKGGLIIQRPWSEHREPAARNEVLHFDYLFMGESYGTTCYLLVLKDELTHFCELIPCDSPTSSVAASAVLDWAKRYGLPAMWTSDNGTHFKNTLMENLRERLKVLHTFVLVYTPWVNGTVERLNRDILQVMRVLLLEYQLDTKSWEYLLPLVQANLNQTPVASLGGKAPLELFTGLQVPTQLDTMLIPRSMQTKDKLMTIDLEVVEDELHEWRESLQAMHAEVKDRKERTRLYQSMAKRGKLENFTVGDYVLWSRVDERLRGNKLMVRWVGPYRVTEAREFSFMIEHLLTGDTLGVHGSRLKFFDDASMEVNEEILEHVSKQGIVMAVEQIREHRYNNVAQQWELLVSWRGLQYVEDSWEPLSSLLQDVPALVKAYIENHGDDDLQAQLPDDA</sequence>
<dbReference type="PANTHER" id="PTHR37984:SF5">
    <property type="entry name" value="PROTEIN NYNRIN-LIKE"/>
    <property type="match status" value="1"/>
</dbReference>
<dbReference type="SMART" id="SM00298">
    <property type="entry name" value="CHROMO"/>
    <property type="match status" value="1"/>
</dbReference>
<dbReference type="Gene3D" id="1.10.340.70">
    <property type="match status" value="1"/>
</dbReference>
<evidence type="ECO:0000313" key="11">
    <source>
        <dbReference type="Proteomes" id="UP000435112"/>
    </source>
</evidence>
<feature type="domain" description="Reverse transcriptase" evidence="8">
    <location>
        <begin position="150"/>
        <end position="331"/>
    </location>
</feature>
<dbReference type="Pfam" id="PF17917">
    <property type="entry name" value="RT_RNaseH"/>
    <property type="match status" value="1"/>
</dbReference>